<sequence>MRLQRKCACGTHASGGECSECKRQRLQRKATRARANDEVPSIVSEVLNSGGHPLDESARSDMEQHFGEDFSAVRVHTDAIAARSAQAVSALAYTVGRNVVFASGQYAPRSPAGRGLLAHELTHVVQQRSIGTMTQRLELGPTGDALEHEADRNAAAINALPLGSVAVQQRSSAPRLSRASAAAPDAALLTRQLGHVPRSGLQFFPDTVTDTAVGPPDVRGGLLSAGAPQLNVIVGENQTLHTLAIELLPLWLTATPFTPPGAAAPLPLDIITAEELARALLVFNQTYLPVPAMTRWRSGLRFPLPVRIDEATNTGILHPLNIRALASGFDVAWLPQLDQRAGSTAAPPAATVTADATAFLAATPDALGRGIALGARAVTNATLELPFIREVFNQLGATSFDVALQFMDNLVNREIDLLAAQTNGAAILAIIRTALAAAPAAPSTAQQASLTRANLMLGRVAGVAATAGPMAMQARAEKTVNVDTVKLDGSNRNPATDVRLADAMLAQCNVRLNHSADKTASVAQSNAWVGADKILAGPSCSSVSGEQRRLSEGAKTDFGLNGKIRVFYVRELGSKDRAASCPPAGVAALAKNVTWVSNDATDRTLGHELGHQLIDSGPSVDDHTKDVSRLMATSNDTRLGETLTDTECNRVYKNA</sequence>
<organism evidence="2 3">
    <name type="scientific">Ideonella azotifigens</name>
    <dbReference type="NCBI Taxonomy" id="513160"/>
    <lineage>
        <taxon>Bacteria</taxon>
        <taxon>Pseudomonadati</taxon>
        <taxon>Pseudomonadota</taxon>
        <taxon>Betaproteobacteria</taxon>
        <taxon>Burkholderiales</taxon>
        <taxon>Sphaerotilaceae</taxon>
        <taxon>Ideonella</taxon>
    </lineage>
</organism>
<evidence type="ECO:0000313" key="2">
    <source>
        <dbReference type="EMBL" id="GAA0764080.1"/>
    </source>
</evidence>
<accession>A0ABN1KE96</accession>
<gene>
    <name evidence="2" type="ORF">GCM10009107_49770</name>
</gene>
<proteinExistence type="predicted"/>
<dbReference type="Pfam" id="PF13699">
    <property type="entry name" value="eCIS_core"/>
    <property type="match status" value="1"/>
</dbReference>
<feature type="domain" description="eCIS core" evidence="1">
    <location>
        <begin position="53"/>
        <end position="129"/>
    </location>
</feature>
<comment type="caution">
    <text evidence="2">The sequence shown here is derived from an EMBL/GenBank/DDBJ whole genome shotgun (WGS) entry which is preliminary data.</text>
</comment>
<name>A0ABN1KE96_9BURK</name>
<evidence type="ECO:0000259" key="1">
    <source>
        <dbReference type="Pfam" id="PF13699"/>
    </source>
</evidence>
<keyword evidence="3" id="KW-1185">Reference proteome</keyword>
<evidence type="ECO:0000313" key="3">
    <source>
        <dbReference type="Proteomes" id="UP001500279"/>
    </source>
</evidence>
<dbReference type="Proteomes" id="UP001500279">
    <property type="component" value="Unassembled WGS sequence"/>
</dbReference>
<reference evidence="2 3" key="1">
    <citation type="journal article" date="2019" name="Int. J. Syst. Evol. Microbiol.">
        <title>The Global Catalogue of Microorganisms (GCM) 10K type strain sequencing project: providing services to taxonomists for standard genome sequencing and annotation.</title>
        <authorList>
            <consortium name="The Broad Institute Genomics Platform"/>
            <consortium name="The Broad Institute Genome Sequencing Center for Infectious Disease"/>
            <person name="Wu L."/>
            <person name="Ma J."/>
        </authorList>
    </citation>
    <scope>NUCLEOTIDE SEQUENCE [LARGE SCALE GENOMIC DNA]</scope>
    <source>
        <strain evidence="2 3">JCM 15503</strain>
    </source>
</reference>
<dbReference type="EMBL" id="BAAAEW010000042">
    <property type="protein sequence ID" value="GAA0764080.1"/>
    <property type="molecule type" value="Genomic_DNA"/>
</dbReference>
<dbReference type="InterPro" id="IPR025295">
    <property type="entry name" value="eCIS_core_dom"/>
</dbReference>
<protein>
    <recommendedName>
        <fullName evidence="1">eCIS core domain-containing protein</fullName>
    </recommendedName>
</protein>